<evidence type="ECO:0000256" key="5">
    <source>
        <dbReference type="ARBA" id="ARBA00023136"/>
    </source>
</evidence>
<dbReference type="EMBL" id="SJPN01000002">
    <property type="protein sequence ID" value="TWU06096.1"/>
    <property type="molecule type" value="Genomic_DNA"/>
</dbReference>
<gene>
    <name evidence="10" type="primary">macB_2</name>
    <name evidence="10" type="ORF">Pla52n_18160</name>
</gene>
<keyword evidence="10" id="KW-0067">ATP-binding</keyword>
<comment type="similarity">
    <text evidence="6">Belongs to the ABC-4 integral membrane protein family.</text>
</comment>
<evidence type="ECO:0000259" key="8">
    <source>
        <dbReference type="Pfam" id="PF02687"/>
    </source>
</evidence>
<comment type="subcellular location">
    <subcellularLocation>
        <location evidence="1">Cell membrane</location>
        <topology evidence="1">Multi-pass membrane protein</topology>
    </subcellularLocation>
</comment>
<dbReference type="InterPro" id="IPR025857">
    <property type="entry name" value="MacB_PCD"/>
</dbReference>
<feature type="domain" description="MacB-like periplasmic core" evidence="9">
    <location>
        <begin position="22"/>
        <end position="256"/>
    </location>
</feature>
<keyword evidence="5 7" id="KW-0472">Membrane</keyword>
<keyword evidence="10" id="KW-0547">Nucleotide-binding</keyword>
<dbReference type="GO" id="GO:0016787">
    <property type="term" value="F:hydrolase activity"/>
    <property type="evidence" value="ECO:0007669"/>
    <property type="project" value="UniProtKB-KW"/>
</dbReference>
<evidence type="ECO:0000256" key="7">
    <source>
        <dbReference type="SAM" id="Phobius"/>
    </source>
</evidence>
<name>A0A5C6B488_9BACT</name>
<protein>
    <submittedName>
        <fullName evidence="10">Macrolide export ATP-binding/permease protein MacB</fullName>
        <ecNumber evidence="10">3.6.3.-</ecNumber>
    </submittedName>
</protein>
<feature type="transmembrane region" description="Helical" evidence="7">
    <location>
        <begin position="379"/>
        <end position="398"/>
    </location>
</feature>
<keyword evidence="3 7" id="KW-0812">Transmembrane</keyword>
<keyword evidence="10" id="KW-0378">Hydrolase</keyword>
<dbReference type="InterPro" id="IPR003838">
    <property type="entry name" value="ABC3_permease_C"/>
</dbReference>
<dbReference type="PANTHER" id="PTHR30572:SF4">
    <property type="entry name" value="ABC TRANSPORTER PERMEASE YTRF"/>
    <property type="match status" value="1"/>
</dbReference>
<dbReference type="AlphaFoldDB" id="A0A5C6B488"/>
<evidence type="ECO:0000256" key="1">
    <source>
        <dbReference type="ARBA" id="ARBA00004651"/>
    </source>
</evidence>
<comment type="caution">
    <text evidence="10">The sequence shown here is derived from an EMBL/GenBank/DDBJ whole genome shotgun (WGS) entry which is preliminary data.</text>
</comment>
<proteinExistence type="inferred from homology"/>
<sequence length="412" mass="43935">MRAILDILRLATGALWERKTRTLLTVLMVAVGCSLMIALKGLTAGFTSFIDLQFAKLAPNILFVSSAQDSNNDAYFAKSAPAVKAILNDVVAKRIRSSAWVADVIPVYQGLISLESHGRTVESTVFSIDPTKLAVVAPTMTLTTGSKLRANDPSAILFPRRLAEPPGQPPFVATGQTVKATYSSVSPDTGHPTVITRSFVVSGLINDTGDPNIDRGIVMNHAASNRLLQKNGRYDGLLVVAVSADYVSSVEADLREMYGRDVGISTPRAVLQTLNEFIDAFGSFTDSTAIIALLVGAVGIITTLYTSVTERTREIGTLKALGADKRFVLAMFLTEASVIGVVGATAGVGLGIVGGYALIEQFAATRPDLVPVYRVEDLAWVWALTVILALLAGLYPAWRAARVPAITALRRD</sequence>
<dbReference type="GO" id="GO:0005524">
    <property type="term" value="F:ATP binding"/>
    <property type="evidence" value="ECO:0007669"/>
    <property type="project" value="UniProtKB-KW"/>
</dbReference>
<feature type="transmembrane region" description="Helical" evidence="7">
    <location>
        <begin position="21"/>
        <end position="39"/>
    </location>
</feature>
<dbReference type="Proteomes" id="UP000320176">
    <property type="component" value="Unassembled WGS sequence"/>
</dbReference>
<dbReference type="GO" id="GO:0022857">
    <property type="term" value="F:transmembrane transporter activity"/>
    <property type="evidence" value="ECO:0007669"/>
    <property type="project" value="TreeGrafter"/>
</dbReference>
<feature type="transmembrane region" description="Helical" evidence="7">
    <location>
        <begin position="289"/>
        <end position="308"/>
    </location>
</feature>
<organism evidence="10 11">
    <name type="scientific">Stieleria varia</name>
    <dbReference type="NCBI Taxonomy" id="2528005"/>
    <lineage>
        <taxon>Bacteria</taxon>
        <taxon>Pseudomonadati</taxon>
        <taxon>Planctomycetota</taxon>
        <taxon>Planctomycetia</taxon>
        <taxon>Pirellulales</taxon>
        <taxon>Pirellulaceae</taxon>
        <taxon>Stieleria</taxon>
    </lineage>
</organism>
<dbReference type="InterPro" id="IPR050250">
    <property type="entry name" value="Macrolide_Exporter_MacB"/>
</dbReference>
<feature type="domain" description="ABC3 transporter permease C-terminal" evidence="8">
    <location>
        <begin position="289"/>
        <end position="404"/>
    </location>
</feature>
<evidence type="ECO:0000313" key="11">
    <source>
        <dbReference type="Proteomes" id="UP000320176"/>
    </source>
</evidence>
<dbReference type="Pfam" id="PF02687">
    <property type="entry name" value="FtsX"/>
    <property type="match status" value="1"/>
</dbReference>
<dbReference type="RefSeq" id="WP_146519230.1">
    <property type="nucleotide sequence ID" value="NZ_CP151726.1"/>
</dbReference>
<evidence type="ECO:0000256" key="6">
    <source>
        <dbReference type="ARBA" id="ARBA00038076"/>
    </source>
</evidence>
<dbReference type="PROSITE" id="PS51257">
    <property type="entry name" value="PROKAR_LIPOPROTEIN"/>
    <property type="match status" value="1"/>
</dbReference>
<evidence type="ECO:0000256" key="2">
    <source>
        <dbReference type="ARBA" id="ARBA00022475"/>
    </source>
</evidence>
<reference evidence="10 11" key="1">
    <citation type="submission" date="2019-02" db="EMBL/GenBank/DDBJ databases">
        <title>Deep-cultivation of Planctomycetes and their phenomic and genomic characterization uncovers novel biology.</title>
        <authorList>
            <person name="Wiegand S."/>
            <person name="Jogler M."/>
            <person name="Boedeker C."/>
            <person name="Pinto D."/>
            <person name="Vollmers J."/>
            <person name="Rivas-Marin E."/>
            <person name="Kohn T."/>
            <person name="Peeters S.H."/>
            <person name="Heuer A."/>
            <person name="Rast P."/>
            <person name="Oberbeckmann S."/>
            <person name="Bunk B."/>
            <person name="Jeske O."/>
            <person name="Meyerdierks A."/>
            <person name="Storesund J.E."/>
            <person name="Kallscheuer N."/>
            <person name="Luecker S."/>
            <person name="Lage O.M."/>
            <person name="Pohl T."/>
            <person name="Merkel B.J."/>
            <person name="Hornburger P."/>
            <person name="Mueller R.-W."/>
            <person name="Bruemmer F."/>
            <person name="Labrenz M."/>
            <person name="Spormann A.M."/>
            <person name="Op Den Camp H."/>
            <person name="Overmann J."/>
            <person name="Amann R."/>
            <person name="Jetten M.S.M."/>
            <person name="Mascher T."/>
            <person name="Medema M.H."/>
            <person name="Devos D.P."/>
            <person name="Kaster A.-K."/>
            <person name="Ovreas L."/>
            <person name="Rohde M."/>
            <person name="Galperin M.Y."/>
            <person name="Jogler C."/>
        </authorList>
    </citation>
    <scope>NUCLEOTIDE SEQUENCE [LARGE SCALE GENOMIC DNA]</scope>
    <source>
        <strain evidence="10 11">Pla52n</strain>
    </source>
</reference>
<dbReference type="EC" id="3.6.3.-" evidence="10"/>
<evidence type="ECO:0000259" key="9">
    <source>
        <dbReference type="Pfam" id="PF12704"/>
    </source>
</evidence>
<dbReference type="Pfam" id="PF12704">
    <property type="entry name" value="MacB_PCD"/>
    <property type="match status" value="1"/>
</dbReference>
<dbReference type="GO" id="GO:0005886">
    <property type="term" value="C:plasma membrane"/>
    <property type="evidence" value="ECO:0007669"/>
    <property type="project" value="UniProtKB-SubCell"/>
</dbReference>
<dbReference type="OrthoDB" id="239678at2"/>
<keyword evidence="2" id="KW-1003">Cell membrane</keyword>
<keyword evidence="11" id="KW-1185">Reference proteome</keyword>
<evidence type="ECO:0000256" key="3">
    <source>
        <dbReference type="ARBA" id="ARBA00022692"/>
    </source>
</evidence>
<accession>A0A5C6B488</accession>
<evidence type="ECO:0000313" key="10">
    <source>
        <dbReference type="EMBL" id="TWU06096.1"/>
    </source>
</evidence>
<feature type="transmembrane region" description="Helical" evidence="7">
    <location>
        <begin position="329"/>
        <end position="359"/>
    </location>
</feature>
<dbReference type="PANTHER" id="PTHR30572">
    <property type="entry name" value="MEMBRANE COMPONENT OF TRANSPORTER-RELATED"/>
    <property type="match status" value="1"/>
</dbReference>
<evidence type="ECO:0000256" key="4">
    <source>
        <dbReference type="ARBA" id="ARBA00022989"/>
    </source>
</evidence>
<keyword evidence="4 7" id="KW-1133">Transmembrane helix</keyword>